<gene>
    <name evidence="1" type="ORF">DFH08DRAFT_815753</name>
</gene>
<dbReference type="Proteomes" id="UP001218218">
    <property type="component" value="Unassembled WGS sequence"/>
</dbReference>
<accession>A0AAD6ZLN9</accession>
<comment type="caution">
    <text evidence="1">The sequence shown here is derived from an EMBL/GenBank/DDBJ whole genome shotgun (WGS) entry which is preliminary data.</text>
</comment>
<proteinExistence type="predicted"/>
<keyword evidence="2" id="KW-1185">Reference proteome</keyword>
<evidence type="ECO:0000313" key="1">
    <source>
        <dbReference type="EMBL" id="KAJ7328246.1"/>
    </source>
</evidence>
<name>A0AAD6ZLN9_9AGAR</name>
<protein>
    <submittedName>
        <fullName evidence="1">Uncharacterized protein</fullName>
    </submittedName>
</protein>
<dbReference type="AlphaFoldDB" id="A0AAD6ZLN9"/>
<reference evidence="1" key="1">
    <citation type="submission" date="2023-03" db="EMBL/GenBank/DDBJ databases">
        <title>Massive genome expansion in bonnet fungi (Mycena s.s.) driven by repeated elements and novel gene families across ecological guilds.</title>
        <authorList>
            <consortium name="Lawrence Berkeley National Laboratory"/>
            <person name="Harder C.B."/>
            <person name="Miyauchi S."/>
            <person name="Viragh M."/>
            <person name="Kuo A."/>
            <person name="Thoen E."/>
            <person name="Andreopoulos B."/>
            <person name="Lu D."/>
            <person name="Skrede I."/>
            <person name="Drula E."/>
            <person name="Henrissat B."/>
            <person name="Morin E."/>
            <person name="Kohler A."/>
            <person name="Barry K."/>
            <person name="LaButti K."/>
            <person name="Morin E."/>
            <person name="Salamov A."/>
            <person name="Lipzen A."/>
            <person name="Mereny Z."/>
            <person name="Hegedus B."/>
            <person name="Baldrian P."/>
            <person name="Stursova M."/>
            <person name="Weitz H."/>
            <person name="Taylor A."/>
            <person name="Grigoriev I.V."/>
            <person name="Nagy L.G."/>
            <person name="Martin F."/>
            <person name="Kauserud H."/>
        </authorList>
    </citation>
    <scope>NUCLEOTIDE SEQUENCE</scope>
    <source>
        <strain evidence="1">CBHHK002</strain>
    </source>
</reference>
<sequence length="208" mass="23214">MKWPKEVVVAKSAQEMSDEMLELEMREDEMGVKVDVDGILTYGHVRWAKQMRLLCEKDTTGLLIPQVRRKLPQAMKNLVSSAYTDWNVCLQAVSDVSVPDLLEEIEKEKHLRSLEALKSPTAPLRMAIARATITPQPSPIRAQTPSTPVIRRVPAPNPFASNGPIHPSNLFAPGRAPGNFQPSTPSVQVPVAERLARMHFPQSRNTKH</sequence>
<dbReference type="EMBL" id="JARIHO010000039">
    <property type="protein sequence ID" value="KAJ7328246.1"/>
    <property type="molecule type" value="Genomic_DNA"/>
</dbReference>
<organism evidence="1 2">
    <name type="scientific">Mycena albidolilacea</name>
    <dbReference type="NCBI Taxonomy" id="1033008"/>
    <lineage>
        <taxon>Eukaryota</taxon>
        <taxon>Fungi</taxon>
        <taxon>Dikarya</taxon>
        <taxon>Basidiomycota</taxon>
        <taxon>Agaricomycotina</taxon>
        <taxon>Agaricomycetes</taxon>
        <taxon>Agaricomycetidae</taxon>
        <taxon>Agaricales</taxon>
        <taxon>Marasmiineae</taxon>
        <taxon>Mycenaceae</taxon>
        <taxon>Mycena</taxon>
    </lineage>
</organism>
<evidence type="ECO:0000313" key="2">
    <source>
        <dbReference type="Proteomes" id="UP001218218"/>
    </source>
</evidence>